<dbReference type="InterPro" id="IPR022488">
    <property type="entry name" value="PPK2-related"/>
</dbReference>
<dbReference type="NCBIfam" id="TIGR03708">
    <property type="entry name" value="poly_P_AMP_trns"/>
    <property type="match status" value="1"/>
</dbReference>
<dbReference type="GO" id="GO:0006797">
    <property type="term" value="P:polyphosphate metabolic process"/>
    <property type="evidence" value="ECO:0007669"/>
    <property type="project" value="InterPro"/>
</dbReference>
<gene>
    <name evidence="2" type="primary">ppk-2</name>
    <name evidence="2" type="ORF">ZRA01_30410</name>
</gene>
<keyword evidence="3" id="KW-1185">Reference proteome</keyword>
<keyword evidence="2" id="KW-0808">Transferase</keyword>
<protein>
    <submittedName>
        <fullName evidence="2">Polyphosphate:AMP phosphotransferase</fullName>
    </submittedName>
</protein>
<proteinExistence type="predicted"/>
<evidence type="ECO:0000313" key="2">
    <source>
        <dbReference type="EMBL" id="GEC96968.1"/>
    </source>
</evidence>
<dbReference type="EMBL" id="BJNV01000059">
    <property type="protein sequence ID" value="GEC96968.1"/>
    <property type="molecule type" value="Genomic_DNA"/>
</dbReference>
<dbReference type="RefSeq" id="WP_141353819.1">
    <property type="nucleotide sequence ID" value="NZ_BJNV01000059.1"/>
</dbReference>
<comment type="caution">
    <text evidence="2">The sequence shown here is derived from an EMBL/GenBank/DDBJ whole genome shotgun (WGS) entry which is preliminary data.</text>
</comment>
<dbReference type="OrthoDB" id="9775224at2"/>
<organism evidence="2 3">
    <name type="scientific">Zoogloea ramigera</name>
    <dbReference type="NCBI Taxonomy" id="350"/>
    <lineage>
        <taxon>Bacteria</taxon>
        <taxon>Pseudomonadati</taxon>
        <taxon>Pseudomonadota</taxon>
        <taxon>Betaproteobacteria</taxon>
        <taxon>Rhodocyclales</taxon>
        <taxon>Zoogloeaceae</taxon>
        <taxon>Zoogloea</taxon>
    </lineage>
</organism>
<dbReference type="Proteomes" id="UP000318422">
    <property type="component" value="Unassembled WGS sequence"/>
</dbReference>
<reference evidence="2 3" key="1">
    <citation type="submission" date="2019-06" db="EMBL/GenBank/DDBJ databases">
        <title>Whole genome shotgun sequence of Zoogloea ramigera NBRC 15342.</title>
        <authorList>
            <person name="Hosoyama A."/>
            <person name="Uohara A."/>
            <person name="Ohji S."/>
            <person name="Ichikawa N."/>
        </authorList>
    </citation>
    <scope>NUCLEOTIDE SEQUENCE [LARGE SCALE GENOMIC DNA]</scope>
    <source>
        <strain evidence="2 3">NBRC 15342</strain>
    </source>
</reference>
<dbReference type="SUPFAM" id="SSF52540">
    <property type="entry name" value="P-loop containing nucleoside triphosphate hydrolases"/>
    <property type="match status" value="2"/>
</dbReference>
<evidence type="ECO:0000313" key="3">
    <source>
        <dbReference type="Proteomes" id="UP000318422"/>
    </source>
</evidence>
<sequence length="494" mass="57216">MFESAELGHRLSKAEYETIEPKLRTDLLDVQFDLFEHKDFAVVILINGIDGAGRGETVNLLNEWMDPRHIEVHAFDRPTGEEGDRPPMWRFWRALPPKGKIGVLFGNWYVDPIGERAGGRLKKAPLDQRLSELNRFEAMLAAEGVLLVKFWFHLSRAGQKKRLKALESSPATRWRVQQADWDFYEQYDRYREVAEHVLRRTSTGVAPWVIVDGTDPQYRAVQVGRTLLERLQRRIEYVRKGFRPRQTAAPLVAAPDERNLLNALVLSQPMDKKAYDKALEKLQGRLALALRSDAFARRSLVLVFEGMDAAGKGGAIRRITEALDTRQYQVIPIAAPTDEEAAQPYLWRFWRRLPQRGKVAIFDRSWYGRVLVERVEGFCSEADWMRAYAEINDFEDQLVSAGAVVVKFWLSVSQDEQLARFKARESETFKRYKITPDDWRNREKWPLYEPAVCDMIDRTSTSNALWTLVEADNKYFARVKILRTLVNKLEAVLE</sequence>
<dbReference type="Gene3D" id="3.40.50.300">
    <property type="entry name" value="P-loop containing nucleotide triphosphate hydrolases"/>
    <property type="match status" value="2"/>
</dbReference>
<dbReference type="InterPro" id="IPR022489">
    <property type="entry name" value="PolyP_AMP_Tfrase"/>
</dbReference>
<feature type="domain" description="Polyphosphate kinase-2-related" evidence="1">
    <location>
        <begin position="11"/>
        <end position="233"/>
    </location>
</feature>
<dbReference type="Pfam" id="PF03976">
    <property type="entry name" value="PPK2"/>
    <property type="match status" value="2"/>
</dbReference>
<evidence type="ECO:0000259" key="1">
    <source>
        <dbReference type="Pfam" id="PF03976"/>
    </source>
</evidence>
<dbReference type="GO" id="GO:0043751">
    <property type="term" value="F:polyphosphate:AMP phosphotransferase activity"/>
    <property type="evidence" value="ECO:0007669"/>
    <property type="project" value="InterPro"/>
</dbReference>
<feature type="domain" description="Polyphosphate kinase-2-related" evidence="1">
    <location>
        <begin position="270"/>
        <end position="490"/>
    </location>
</feature>
<dbReference type="PANTHER" id="PTHR34383:SF3">
    <property type="entry name" value="POLYPHOSPHATE:AMP PHOSPHOTRANSFERASE"/>
    <property type="match status" value="1"/>
</dbReference>
<name>A0A4Y4CVQ8_ZOORA</name>
<dbReference type="AlphaFoldDB" id="A0A4Y4CVQ8"/>
<dbReference type="InterPro" id="IPR027417">
    <property type="entry name" value="P-loop_NTPase"/>
</dbReference>
<dbReference type="PANTHER" id="PTHR34383">
    <property type="entry name" value="POLYPHOSPHATE:AMP PHOSPHOTRANSFERASE-RELATED"/>
    <property type="match status" value="1"/>
</dbReference>
<accession>A0A4Y4CVQ8</accession>